<organism evidence="2 3">
    <name type="scientific">Bradyrhizobium aeschynomenes</name>
    <dbReference type="NCBI Taxonomy" id="2734909"/>
    <lineage>
        <taxon>Bacteria</taxon>
        <taxon>Pseudomonadati</taxon>
        <taxon>Pseudomonadota</taxon>
        <taxon>Alphaproteobacteria</taxon>
        <taxon>Hyphomicrobiales</taxon>
        <taxon>Nitrobacteraceae</taxon>
        <taxon>Bradyrhizobium</taxon>
    </lineage>
</organism>
<dbReference type="SUPFAM" id="SSF50341">
    <property type="entry name" value="CheW-like"/>
    <property type="match status" value="1"/>
</dbReference>
<protein>
    <submittedName>
        <fullName evidence="2">Chemotaxis protein CheW</fullName>
    </submittedName>
</protein>
<dbReference type="SMART" id="SM00260">
    <property type="entry name" value="CheW"/>
    <property type="match status" value="1"/>
</dbReference>
<name>A0ABX2CNT7_9BRAD</name>
<comment type="caution">
    <text evidence="2">The sequence shown here is derived from an EMBL/GenBank/DDBJ whole genome shotgun (WGS) entry which is preliminary data.</text>
</comment>
<dbReference type="RefSeq" id="WP_172115198.1">
    <property type="nucleotide sequence ID" value="NZ_JABFDM010000011.1"/>
</dbReference>
<sequence length="157" mass="16842">MSSKIETTEGAASEFVTAVIGGQLFGLPISRVQDVFMPERVTRVPLSSAEIAGVLNLRGRIVTVIDMRARLGLARADDGKPPMAVGVDLRGESYGLLIDQIGEVLRLPEASREENPVNLDPRMAKFAGGVHRLDGQLMVVLDVDRVLEILPKAAIAA</sequence>
<evidence type="ECO:0000313" key="3">
    <source>
        <dbReference type="Proteomes" id="UP000886476"/>
    </source>
</evidence>
<keyword evidence="3" id="KW-1185">Reference proteome</keyword>
<dbReference type="Pfam" id="PF01584">
    <property type="entry name" value="CheW"/>
    <property type="match status" value="1"/>
</dbReference>
<dbReference type="Gene3D" id="2.30.30.40">
    <property type="entry name" value="SH3 Domains"/>
    <property type="match status" value="1"/>
</dbReference>
<dbReference type="Gene3D" id="2.40.50.180">
    <property type="entry name" value="CheA-289, Domain 4"/>
    <property type="match status" value="1"/>
</dbReference>
<gene>
    <name evidence="2" type="ORF">HL667_32765</name>
</gene>
<dbReference type="PANTHER" id="PTHR22617">
    <property type="entry name" value="CHEMOTAXIS SENSOR HISTIDINE KINASE-RELATED"/>
    <property type="match status" value="1"/>
</dbReference>
<proteinExistence type="predicted"/>
<evidence type="ECO:0000259" key="1">
    <source>
        <dbReference type="PROSITE" id="PS50851"/>
    </source>
</evidence>
<dbReference type="PROSITE" id="PS50851">
    <property type="entry name" value="CHEW"/>
    <property type="match status" value="1"/>
</dbReference>
<dbReference type="InterPro" id="IPR039315">
    <property type="entry name" value="CheW"/>
</dbReference>
<evidence type="ECO:0000313" key="2">
    <source>
        <dbReference type="EMBL" id="NPU69803.1"/>
    </source>
</evidence>
<feature type="domain" description="CheW-like" evidence="1">
    <location>
        <begin position="12"/>
        <end position="152"/>
    </location>
</feature>
<dbReference type="InterPro" id="IPR002545">
    <property type="entry name" value="CheW-lke_dom"/>
</dbReference>
<dbReference type="EMBL" id="JABFDN010000023">
    <property type="protein sequence ID" value="NPU69803.1"/>
    <property type="molecule type" value="Genomic_DNA"/>
</dbReference>
<dbReference type="Proteomes" id="UP000886476">
    <property type="component" value="Unassembled WGS sequence"/>
</dbReference>
<dbReference type="PANTHER" id="PTHR22617:SF23">
    <property type="entry name" value="CHEMOTAXIS PROTEIN CHEW"/>
    <property type="match status" value="1"/>
</dbReference>
<accession>A0ABX2CNT7</accession>
<reference evidence="2" key="1">
    <citation type="submission" date="2020-05" db="EMBL/GenBank/DDBJ databases">
        <title>Nod-independent and nitrogen-fixing Bradyrhizobium aeschynomene sp. nov. isolated from nodules of Aeschynomene indica.</title>
        <authorList>
            <person name="Zhang Z."/>
        </authorList>
    </citation>
    <scope>NUCLEOTIDE SEQUENCE</scope>
    <source>
        <strain evidence="2">83012</strain>
    </source>
</reference>
<dbReference type="InterPro" id="IPR036061">
    <property type="entry name" value="CheW-like_dom_sf"/>
</dbReference>